<dbReference type="GO" id="GO:0005524">
    <property type="term" value="F:ATP binding"/>
    <property type="evidence" value="ECO:0007669"/>
    <property type="project" value="UniProtKB-KW"/>
</dbReference>
<dbReference type="EMBL" id="LS483468">
    <property type="protein sequence ID" value="SQI39661.1"/>
    <property type="molecule type" value="Genomic_DNA"/>
</dbReference>
<proteinExistence type="inferred from homology"/>
<dbReference type="AlphaFoldDB" id="A0A2X4ULT5"/>
<sequence>MNPLLDIRSLSVAFDGVPAVSDVSLRVEAGESIALVGGSGAGKSTVARAVAGLVTPTAGSIVFDGIDVTTARGRQRRQVRRDMHMVFQDPYASLPPGLRVRDIVAEPMVIHGLGDRAERRDATVAALDAVHLTPTDRYLDRFPHELSGGQRQRVAFARALVTRPRLLLADEPTSGLDASLRIGIVDLMTELAGTAHLAVVHITHDLALAERSCENIAVMQAGRIVETGCAKEVLARPRHAYTAALVAAASGAH</sequence>
<dbReference type="Proteomes" id="UP000249091">
    <property type="component" value="Chromosome 1"/>
</dbReference>
<evidence type="ECO:0000259" key="5">
    <source>
        <dbReference type="PROSITE" id="PS50893"/>
    </source>
</evidence>
<gene>
    <name evidence="6" type="primary">gsiA_6</name>
    <name evidence="6" type="ORF">NCTC10994_04213</name>
</gene>
<evidence type="ECO:0000256" key="4">
    <source>
        <dbReference type="ARBA" id="ARBA00022840"/>
    </source>
</evidence>
<dbReference type="PROSITE" id="PS50893">
    <property type="entry name" value="ABC_TRANSPORTER_2"/>
    <property type="match status" value="1"/>
</dbReference>
<dbReference type="KEGG" id="rcr:NCTC10994_04213"/>
<protein>
    <submittedName>
        <fullName evidence="6">Peptide ABC transporter ATP-binding protein</fullName>
        <ecNumber evidence="6">3.6.3.-</ecNumber>
    </submittedName>
</protein>
<keyword evidence="4 6" id="KW-0067">ATP-binding</keyword>
<dbReference type="Pfam" id="PF00005">
    <property type="entry name" value="ABC_tran"/>
    <property type="match status" value="1"/>
</dbReference>
<reference evidence="6 7" key="1">
    <citation type="submission" date="2018-06" db="EMBL/GenBank/DDBJ databases">
        <authorList>
            <consortium name="Pathogen Informatics"/>
            <person name="Doyle S."/>
        </authorList>
    </citation>
    <scope>NUCLEOTIDE SEQUENCE [LARGE SCALE GENOMIC DNA]</scope>
    <source>
        <strain evidence="6 7">NCTC10994</strain>
    </source>
</reference>
<evidence type="ECO:0000256" key="3">
    <source>
        <dbReference type="ARBA" id="ARBA00022741"/>
    </source>
</evidence>
<evidence type="ECO:0000256" key="2">
    <source>
        <dbReference type="ARBA" id="ARBA00022448"/>
    </source>
</evidence>
<dbReference type="SUPFAM" id="SSF52540">
    <property type="entry name" value="P-loop containing nucleoside triphosphate hydrolases"/>
    <property type="match status" value="1"/>
</dbReference>
<dbReference type="PROSITE" id="PS00211">
    <property type="entry name" value="ABC_TRANSPORTER_1"/>
    <property type="match status" value="1"/>
</dbReference>
<organism evidence="6 7">
    <name type="scientific">Rhodococcus coprophilus</name>
    <dbReference type="NCBI Taxonomy" id="38310"/>
    <lineage>
        <taxon>Bacteria</taxon>
        <taxon>Bacillati</taxon>
        <taxon>Actinomycetota</taxon>
        <taxon>Actinomycetes</taxon>
        <taxon>Mycobacteriales</taxon>
        <taxon>Nocardiaceae</taxon>
        <taxon>Rhodococcus</taxon>
    </lineage>
</organism>
<evidence type="ECO:0000313" key="6">
    <source>
        <dbReference type="EMBL" id="SQI39661.1"/>
    </source>
</evidence>
<dbReference type="RefSeq" id="WP_111731643.1">
    <property type="nucleotide sequence ID" value="NZ_JAFBBL010000001.1"/>
</dbReference>
<dbReference type="Gene3D" id="3.40.50.300">
    <property type="entry name" value="P-loop containing nucleotide triphosphate hydrolases"/>
    <property type="match status" value="1"/>
</dbReference>
<dbReference type="PANTHER" id="PTHR43776:SF7">
    <property type="entry name" value="D,D-DIPEPTIDE TRANSPORT ATP-BINDING PROTEIN DDPF-RELATED"/>
    <property type="match status" value="1"/>
</dbReference>
<comment type="similarity">
    <text evidence="1">Belongs to the ABC transporter superfamily.</text>
</comment>
<dbReference type="PANTHER" id="PTHR43776">
    <property type="entry name" value="TRANSPORT ATP-BINDING PROTEIN"/>
    <property type="match status" value="1"/>
</dbReference>
<dbReference type="EC" id="3.6.3.-" evidence="6"/>
<name>A0A2X4ULT5_9NOCA</name>
<dbReference type="InterPro" id="IPR003439">
    <property type="entry name" value="ABC_transporter-like_ATP-bd"/>
</dbReference>
<dbReference type="SMART" id="SM00382">
    <property type="entry name" value="AAA"/>
    <property type="match status" value="1"/>
</dbReference>
<keyword evidence="7" id="KW-1185">Reference proteome</keyword>
<evidence type="ECO:0000256" key="1">
    <source>
        <dbReference type="ARBA" id="ARBA00005417"/>
    </source>
</evidence>
<keyword evidence="6" id="KW-0378">Hydrolase</keyword>
<dbReference type="STRING" id="1219011.GCA_001895045_01195"/>
<feature type="domain" description="ABC transporter" evidence="5">
    <location>
        <begin position="5"/>
        <end position="246"/>
    </location>
</feature>
<keyword evidence="2" id="KW-0813">Transport</keyword>
<keyword evidence="3" id="KW-0547">Nucleotide-binding</keyword>
<dbReference type="InterPro" id="IPR050319">
    <property type="entry name" value="ABC_transp_ATP-bind"/>
</dbReference>
<dbReference type="InterPro" id="IPR017871">
    <property type="entry name" value="ABC_transporter-like_CS"/>
</dbReference>
<dbReference type="GO" id="GO:0016887">
    <property type="term" value="F:ATP hydrolysis activity"/>
    <property type="evidence" value="ECO:0007669"/>
    <property type="project" value="InterPro"/>
</dbReference>
<dbReference type="CDD" id="cd03257">
    <property type="entry name" value="ABC_NikE_OppD_transporters"/>
    <property type="match status" value="1"/>
</dbReference>
<accession>A0A2X4ULT5</accession>
<dbReference type="GO" id="GO:0055085">
    <property type="term" value="P:transmembrane transport"/>
    <property type="evidence" value="ECO:0007669"/>
    <property type="project" value="UniProtKB-ARBA"/>
</dbReference>
<dbReference type="InterPro" id="IPR027417">
    <property type="entry name" value="P-loop_NTPase"/>
</dbReference>
<dbReference type="InterPro" id="IPR003593">
    <property type="entry name" value="AAA+_ATPase"/>
</dbReference>
<evidence type="ECO:0000313" key="7">
    <source>
        <dbReference type="Proteomes" id="UP000249091"/>
    </source>
</evidence>